<evidence type="ECO:0000259" key="1">
    <source>
        <dbReference type="PROSITE" id="PS50042"/>
    </source>
</evidence>
<dbReference type="InterPro" id="IPR000595">
    <property type="entry name" value="cNMP-bd_dom"/>
</dbReference>
<reference evidence="2 3" key="1">
    <citation type="submission" date="2015-05" db="EMBL/GenBank/DDBJ databases">
        <title>Photobacterium galathea sp. nov.</title>
        <authorList>
            <person name="Machado H."/>
            <person name="Gram L."/>
        </authorList>
    </citation>
    <scope>NUCLEOTIDE SEQUENCE [LARGE SCALE GENOMIC DNA]</scope>
    <source>
        <strain evidence="2 3">DSM 25995</strain>
    </source>
</reference>
<dbReference type="InterPro" id="IPR018488">
    <property type="entry name" value="cNMP-bd_CS"/>
</dbReference>
<protein>
    <recommendedName>
        <fullName evidence="1">Cyclic nucleotide-binding domain-containing protein</fullName>
    </recommendedName>
</protein>
<dbReference type="PROSITE" id="PS00888">
    <property type="entry name" value="CNMP_BINDING_1"/>
    <property type="match status" value="1"/>
</dbReference>
<gene>
    <name evidence="2" type="ORF">ABT58_22835</name>
</gene>
<dbReference type="PATRIC" id="fig|754436.4.peg.4791"/>
<accession>A0A0J1JAB4</accession>
<dbReference type="EMBL" id="LDOV01000058">
    <property type="protein sequence ID" value="KLU98401.1"/>
    <property type="molecule type" value="Genomic_DNA"/>
</dbReference>
<evidence type="ECO:0000313" key="2">
    <source>
        <dbReference type="EMBL" id="KLU98401.1"/>
    </source>
</evidence>
<feature type="domain" description="Cyclic nucleotide-binding" evidence="1">
    <location>
        <begin position="101"/>
        <end position="129"/>
    </location>
</feature>
<name>A0A0J1JAB4_9GAMM</name>
<evidence type="ECO:0000313" key="3">
    <source>
        <dbReference type="Proteomes" id="UP000036426"/>
    </source>
</evidence>
<dbReference type="AlphaFoldDB" id="A0A0J1JAB4"/>
<sequence>MSDKKALVESIADEFEVKDFLFKEGYAYYKQNVGAITKCIPLMSQEMSNIIRKKAREGLDLRVRSNIIEEVKAELEAMAYESPVFTGQLAQRVGLDPITKSVLIDQGDEGSTLLLLRDGKVEIIKDGDEFHHVPFLRSPQMLALATPDLTGSWRDGIKLLHPYVNTSTSELMMLIVYITYVLAHPKAVGVPYPILVILAEKGSGKSFTSGNIVRGLTDPNTNATLTFPRSDKDLAIHSNSSYMLMYDNMRSLSRPMSDLLCSVATGSSFATRKLYADSDLSSMRLHSPLVLNGIHSFIKESDLADRCLRLSLAKMDEKNRRSERELKECWARDLPVIFGSLLQLSALLLQVEPNVKPVHSARIMDFSAWLAAFEQVVGLPEGRMQKAYKDNVKSLSASGVEHDSLTIAFEKFIAMNCKDSTVWEGEPSELLRMLQMLESSYGMPKTAASLTVKLKSQEASFNAAGIFFLMGRGKKRFIKVAGKPFS</sequence>
<keyword evidence="3" id="KW-1185">Reference proteome</keyword>
<dbReference type="Proteomes" id="UP000036426">
    <property type="component" value="Unassembled WGS sequence"/>
</dbReference>
<proteinExistence type="predicted"/>
<dbReference type="RefSeq" id="WP_047876743.1">
    <property type="nucleotide sequence ID" value="NZ_BMYC01000035.1"/>
</dbReference>
<comment type="caution">
    <text evidence="2">The sequence shown here is derived from an EMBL/GenBank/DDBJ whole genome shotgun (WGS) entry which is preliminary data.</text>
</comment>
<dbReference type="PROSITE" id="PS50042">
    <property type="entry name" value="CNMP_BINDING_3"/>
    <property type="match status" value="1"/>
</dbReference>
<dbReference type="OrthoDB" id="784829at2"/>
<organism evidence="2 3">
    <name type="scientific">Photobacterium aphoticum</name>
    <dbReference type="NCBI Taxonomy" id="754436"/>
    <lineage>
        <taxon>Bacteria</taxon>
        <taxon>Pseudomonadati</taxon>
        <taxon>Pseudomonadota</taxon>
        <taxon>Gammaproteobacteria</taxon>
        <taxon>Vibrionales</taxon>
        <taxon>Vibrionaceae</taxon>
        <taxon>Photobacterium</taxon>
    </lineage>
</organism>